<keyword evidence="2" id="KW-1185">Reference proteome</keyword>
<proteinExistence type="predicted"/>
<name>A0AAV4U5P4_CAEEX</name>
<gene>
    <name evidence="1" type="ORF">CEXT_59151</name>
</gene>
<evidence type="ECO:0008006" key="3">
    <source>
        <dbReference type="Google" id="ProtNLM"/>
    </source>
</evidence>
<organism evidence="1 2">
    <name type="scientific">Caerostris extrusa</name>
    <name type="common">Bark spider</name>
    <name type="synonym">Caerostris bankana</name>
    <dbReference type="NCBI Taxonomy" id="172846"/>
    <lineage>
        <taxon>Eukaryota</taxon>
        <taxon>Metazoa</taxon>
        <taxon>Ecdysozoa</taxon>
        <taxon>Arthropoda</taxon>
        <taxon>Chelicerata</taxon>
        <taxon>Arachnida</taxon>
        <taxon>Araneae</taxon>
        <taxon>Araneomorphae</taxon>
        <taxon>Entelegynae</taxon>
        <taxon>Araneoidea</taxon>
        <taxon>Araneidae</taxon>
        <taxon>Caerostris</taxon>
    </lineage>
</organism>
<sequence length="86" mass="9790">MKSFQQSVAGTKGIMRTSFTKLQHWDPWQKESNDSVTCPHFEVFLCRSNNPLSPGVQRISIPVYRFILAIPSTSLAKKPNSLIIRK</sequence>
<evidence type="ECO:0000313" key="1">
    <source>
        <dbReference type="EMBL" id="GIY53072.1"/>
    </source>
</evidence>
<evidence type="ECO:0000313" key="2">
    <source>
        <dbReference type="Proteomes" id="UP001054945"/>
    </source>
</evidence>
<protein>
    <recommendedName>
        <fullName evidence="3">Ycf15</fullName>
    </recommendedName>
</protein>
<comment type="caution">
    <text evidence="1">The sequence shown here is derived from an EMBL/GenBank/DDBJ whole genome shotgun (WGS) entry which is preliminary data.</text>
</comment>
<accession>A0AAV4U5P4</accession>
<reference evidence="1 2" key="1">
    <citation type="submission" date="2021-06" db="EMBL/GenBank/DDBJ databases">
        <title>Caerostris extrusa draft genome.</title>
        <authorList>
            <person name="Kono N."/>
            <person name="Arakawa K."/>
        </authorList>
    </citation>
    <scope>NUCLEOTIDE SEQUENCE [LARGE SCALE GENOMIC DNA]</scope>
</reference>
<dbReference type="AlphaFoldDB" id="A0AAV4U5P4"/>
<dbReference type="EMBL" id="BPLR01012320">
    <property type="protein sequence ID" value="GIY53072.1"/>
    <property type="molecule type" value="Genomic_DNA"/>
</dbReference>
<dbReference type="Proteomes" id="UP001054945">
    <property type="component" value="Unassembled WGS sequence"/>
</dbReference>